<evidence type="ECO:0000313" key="4">
    <source>
        <dbReference type="Proteomes" id="UP001222932"/>
    </source>
</evidence>
<accession>A0AAD3TUD4</accession>
<keyword evidence="2" id="KW-0472">Membrane</keyword>
<dbReference type="AlphaFoldDB" id="A0AAD3TUD4"/>
<evidence type="ECO:0000256" key="2">
    <source>
        <dbReference type="SAM" id="Phobius"/>
    </source>
</evidence>
<reference evidence="3" key="2">
    <citation type="submission" date="2023-06" db="EMBL/GenBank/DDBJ databases">
        <authorList>
            <person name="Kobayashi Y."/>
            <person name="Kayamori A."/>
            <person name="Aoki K."/>
            <person name="Shiwa Y."/>
            <person name="Fujita N."/>
            <person name="Sugita T."/>
            <person name="Iwasaki W."/>
            <person name="Tanaka N."/>
            <person name="Takashima M."/>
        </authorList>
    </citation>
    <scope>NUCLEOTIDE SEQUENCE</scope>
    <source>
        <strain evidence="3">HIS016</strain>
    </source>
</reference>
<dbReference type="Proteomes" id="UP001222932">
    <property type="component" value="Unassembled WGS sequence"/>
</dbReference>
<feature type="region of interest" description="Disordered" evidence="1">
    <location>
        <begin position="169"/>
        <end position="190"/>
    </location>
</feature>
<keyword evidence="2" id="KW-0812">Transmembrane</keyword>
<dbReference type="EMBL" id="BTCM01000003">
    <property type="protein sequence ID" value="GMK56686.1"/>
    <property type="molecule type" value="Genomic_DNA"/>
</dbReference>
<sequence length="190" mass="20759">MLTADRIHFLLYAAGCLWSLITWCVSAGLVAKWNSYDGTRPGFSLGSANAVLAWSFLLWIYYVVALVIVMFVSPSNILVCIIIDVCVLFFFLIFGFASVGSLSNVAKGFRILSSYGPSSGIGSLGQATLALGWILVFIVLGTLIYELYYVIRNHGRDTAAWRQSFHDLSTGSMPRPEKRSSHTAATTTAV</sequence>
<name>A0AAD3TUD4_9TREE</name>
<comment type="caution">
    <text evidence="3">The sequence shown here is derived from an EMBL/GenBank/DDBJ whole genome shotgun (WGS) entry which is preliminary data.</text>
</comment>
<keyword evidence="4" id="KW-1185">Reference proteome</keyword>
<protein>
    <submittedName>
        <fullName evidence="3">Uncharacterized protein</fullName>
    </submittedName>
</protein>
<evidence type="ECO:0000313" key="3">
    <source>
        <dbReference type="EMBL" id="GMK56686.1"/>
    </source>
</evidence>
<feature type="transmembrane region" description="Helical" evidence="2">
    <location>
        <begin position="123"/>
        <end position="148"/>
    </location>
</feature>
<feature type="transmembrane region" description="Helical" evidence="2">
    <location>
        <begin position="51"/>
        <end position="72"/>
    </location>
</feature>
<reference evidence="3" key="1">
    <citation type="journal article" date="2023" name="BMC Genomics">
        <title>Chromosome-level genome assemblies of Cutaneotrichosporon spp. (Trichosporonales, Basidiomycota) reveal imbalanced evolution between nucleotide sequences and chromosome synteny.</title>
        <authorList>
            <person name="Kobayashi Y."/>
            <person name="Kayamori A."/>
            <person name="Aoki K."/>
            <person name="Shiwa Y."/>
            <person name="Matsutani M."/>
            <person name="Fujita N."/>
            <person name="Sugita T."/>
            <person name="Iwasaki W."/>
            <person name="Tanaka N."/>
            <person name="Takashima M."/>
        </authorList>
    </citation>
    <scope>NUCLEOTIDE SEQUENCE</scope>
    <source>
        <strain evidence="3">HIS016</strain>
    </source>
</reference>
<proteinExistence type="predicted"/>
<organism evidence="3 4">
    <name type="scientific">Cutaneotrichosporon spelunceum</name>
    <dbReference type="NCBI Taxonomy" id="1672016"/>
    <lineage>
        <taxon>Eukaryota</taxon>
        <taxon>Fungi</taxon>
        <taxon>Dikarya</taxon>
        <taxon>Basidiomycota</taxon>
        <taxon>Agaricomycotina</taxon>
        <taxon>Tremellomycetes</taxon>
        <taxon>Trichosporonales</taxon>
        <taxon>Trichosporonaceae</taxon>
        <taxon>Cutaneotrichosporon</taxon>
    </lineage>
</organism>
<feature type="transmembrane region" description="Helical" evidence="2">
    <location>
        <begin position="9"/>
        <end position="31"/>
    </location>
</feature>
<feature type="transmembrane region" description="Helical" evidence="2">
    <location>
        <begin position="79"/>
        <end position="103"/>
    </location>
</feature>
<evidence type="ECO:0000256" key="1">
    <source>
        <dbReference type="SAM" id="MobiDB-lite"/>
    </source>
</evidence>
<gene>
    <name evidence="3" type="ORF">CspeluHIS016_0305260</name>
</gene>
<keyword evidence="2" id="KW-1133">Transmembrane helix</keyword>